<dbReference type="PANTHER" id="PTHR10000:SF23">
    <property type="entry name" value="5-AMINO-6-(5-PHOSPHO-D-RIBITYLAMINO)URACIL PHOSPHATASE YITU"/>
    <property type="match status" value="1"/>
</dbReference>
<dbReference type="GO" id="GO:0016791">
    <property type="term" value="F:phosphatase activity"/>
    <property type="evidence" value="ECO:0007669"/>
    <property type="project" value="TreeGrafter"/>
</dbReference>
<proteinExistence type="predicted"/>
<dbReference type="Gene3D" id="3.40.50.1000">
    <property type="entry name" value="HAD superfamily/HAD-like"/>
    <property type="match status" value="1"/>
</dbReference>
<dbReference type="InterPro" id="IPR000150">
    <property type="entry name" value="Cof"/>
</dbReference>
<dbReference type="PROSITE" id="PS01228">
    <property type="entry name" value="COF_1"/>
    <property type="match status" value="1"/>
</dbReference>
<keyword evidence="2" id="KW-1185">Reference proteome</keyword>
<dbReference type="EMBL" id="JAMQKC010000007">
    <property type="protein sequence ID" value="MDC3417223.1"/>
    <property type="molecule type" value="Genomic_DNA"/>
</dbReference>
<organism evidence="1 2">
    <name type="scientific">Aquibacillus salsiterrae</name>
    <dbReference type="NCBI Taxonomy" id="2950439"/>
    <lineage>
        <taxon>Bacteria</taxon>
        <taxon>Bacillati</taxon>
        <taxon>Bacillota</taxon>
        <taxon>Bacilli</taxon>
        <taxon>Bacillales</taxon>
        <taxon>Bacillaceae</taxon>
        <taxon>Aquibacillus</taxon>
    </lineage>
</organism>
<dbReference type="SFLD" id="SFLDS00003">
    <property type="entry name" value="Haloacid_Dehalogenase"/>
    <property type="match status" value="1"/>
</dbReference>
<reference evidence="1" key="1">
    <citation type="submission" date="2022-06" db="EMBL/GenBank/DDBJ databases">
        <title>Aquibacillus sp. a new bacterium isolated from soil saline samples.</title>
        <authorList>
            <person name="Galisteo C."/>
            <person name="De La Haba R."/>
            <person name="Sanchez-Porro C."/>
            <person name="Ventosa A."/>
        </authorList>
    </citation>
    <scope>NUCLEOTIDE SEQUENCE</scope>
    <source>
        <strain evidence="1">3ASR75-54</strain>
    </source>
</reference>
<comment type="caution">
    <text evidence="1">The sequence shown here is derived from an EMBL/GenBank/DDBJ whole genome shotgun (WGS) entry which is preliminary data.</text>
</comment>
<dbReference type="InterPro" id="IPR006379">
    <property type="entry name" value="HAD-SF_hydro_IIB"/>
</dbReference>
<dbReference type="AlphaFoldDB" id="A0A9X3WDW3"/>
<dbReference type="CDD" id="cd07516">
    <property type="entry name" value="HAD_Pase"/>
    <property type="match status" value="1"/>
</dbReference>
<dbReference type="NCBIfam" id="TIGR01484">
    <property type="entry name" value="HAD-SF-IIB"/>
    <property type="match status" value="1"/>
</dbReference>
<dbReference type="GO" id="GO:0005829">
    <property type="term" value="C:cytosol"/>
    <property type="evidence" value="ECO:0007669"/>
    <property type="project" value="TreeGrafter"/>
</dbReference>
<protein>
    <submittedName>
        <fullName evidence="1">Cof-type HAD-IIB family hydrolase</fullName>
    </submittedName>
</protein>
<dbReference type="SFLD" id="SFLDG01140">
    <property type="entry name" value="C2.B:_Phosphomannomutase_and_P"/>
    <property type="match status" value="1"/>
</dbReference>
<dbReference type="InterPro" id="IPR036412">
    <property type="entry name" value="HAD-like_sf"/>
</dbReference>
<evidence type="ECO:0000313" key="2">
    <source>
        <dbReference type="Proteomes" id="UP001145069"/>
    </source>
</evidence>
<dbReference type="Gene3D" id="3.30.1240.10">
    <property type="match status" value="1"/>
</dbReference>
<accession>A0A9X3WDW3</accession>
<dbReference type="RefSeq" id="WP_272446291.1">
    <property type="nucleotide sequence ID" value="NZ_JAMQKC010000007.1"/>
</dbReference>
<gene>
    <name evidence="1" type="ORF">NC799_09890</name>
</gene>
<dbReference type="Proteomes" id="UP001145069">
    <property type="component" value="Unassembled WGS sequence"/>
</dbReference>
<dbReference type="NCBIfam" id="TIGR00099">
    <property type="entry name" value="Cof-subfamily"/>
    <property type="match status" value="1"/>
</dbReference>
<dbReference type="InterPro" id="IPR023214">
    <property type="entry name" value="HAD_sf"/>
</dbReference>
<dbReference type="SUPFAM" id="SSF56784">
    <property type="entry name" value="HAD-like"/>
    <property type="match status" value="1"/>
</dbReference>
<keyword evidence="1" id="KW-0378">Hydrolase</keyword>
<evidence type="ECO:0000313" key="1">
    <source>
        <dbReference type="EMBL" id="MDC3417223.1"/>
    </source>
</evidence>
<sequence length="274" mass="31389">MNMKKHLIALDLDGTLLTDDKIISEKTKQIIMKAKQEGHLVVIATGRPHHASIEYYDQLELDTPMVNFNGALIHHPKDRKWEVLHSPLPNRTAKKIIQTCYELGVDNIMAEVSDDIYLDRYDQEIIDIFFPKTSELKITIGSIKNELTDDPTSLLIYPKDEHIDDLRQHLDDNHASVIEHRKWGTPWKVIEIVRKGMNKAVGLQRIASYYNIDQKHIIAFGDEDNDLEMIDYAGVGVAMNNAIPKLKDMADHVTKSNQEDGIGRFLNDYLHLKA</sequence>
<dbReference type="GO" id="GO:0000287">
    <property type="term" value="F:magnesium ion binding"/>
    <property type="evidence" value="ECO:0007669"/>
    <property type="project" value="TreeGrafter"/>
</dbReference>
<name>A0A9X3WDW3_9BACI</name>
<dbReference type="PANTHER" id="PTHR10000">
    <property type="entry name" value="PHOSPHOSERINE PHOSPHATASE"/>
    <property type="match status" value="1"/>
</dbReference>
<dbReference type="SFLD" id="SFLDG01144">
    <property type="entry name" value="C2.B.4:_PGP_Like"/>
    <property type="match status" value="1"/>
</dbReference>
<dbReference type="Pfam" id="PF08282">
    <property type="entry name" value="Hydrolase_3"/>
    <property type="match status" value="1"/>
</dbReference>